<name>A0AAD7B385_9AGAR</name>
<feature type="transmembrane region" description="Helical" evidence="1">
    <location>
        <begin position="149"/>
        <end position="172"/>
    </location>
</feature>
<keyword evidence="1" id="KW-1133">Transmembrane helix</keyword>
<dbReference type="InterPro" id="IPR045339">
    <property type="entry name" value="DUF6534"/>
</dbReference>
<accession>A0AAD7B385</accession>
<evidence type="ECO:0000313" key="3">
    <source>
        <dbReference type="EMBL" id="KAJ7608654.1"/>
    </source>
</evidence>
<keyword evidence="1" id="KW-0472">Membrane</keyword>
<feature type="transmembrane region" description="Helical" evidence="1">
    <location>
        <begin position="116"/>
        <end position="137"/>
    </location>
</feature>
<dbReference type="Proteomes" id="UP001221142">
    <property type="component" value="Unassembled WGS sequence"/>
</dbReference>
<dbReference type="AlphaFoldDB" id="A0AAD7B385"/>
<evidence type="ECO:0000313" key="4">
    <source>
        <dbReference type="Proteomes" id="UP001221142"/>
    </source>
</evidence>
<organism evidence="3 4">
    <name type="scientific">Roridomyces roridus</name>
    <dbReference type="NCBI Taxonomy" id="1738132"/>
    <lineage>
        <taxon>Eukaryota</taxon>
        <taxon>Fungi</taxon>
        <taxon>Dikarya</taxon>
        <taxon>Basidiomycota</taxon>
        <taxon>Agaricomycotina</taxon>
        <taxon>Agaricomycetes</taxon>
        <taxon>Agaricomycetidae</taxon>
        <taxon>Agaricales</taxon>
        <taxon>Marasmiineae</taxon>
        <taxon>Mycenaceae</taxon>
        <taxon>Roridomyces</taxon>
    </lineage>
</organism>
<feature type="transmembrane region" description="Helical" evidence="1">
    <location>
        <begin position="253"/>
        <end position="275"/>
    </location>
</feature>
<keyword evidence="1" id="KW-0812">Transmembrane</keyword>
<sequence>MTSLNASVIQLTPSSAAFVANRVNTLGPWTGPGFIRRLHLDGYSLLPSKDLLCQARTYFATLSAEWTPFRRYCYWLVVFVTIISVIKTVQEAAVVWVQNVHDYANPDLARTRVTKAWWQITTSLSTGIVGFIVQSFFCLRFFLLSRNFYIVALIVCFMLLGLTGISLSVGFIVSANVPEKVRWLLIHLIGVFSADLLITTGTLLTLRKQSVGLERTTLLVNRLLRMVFESAIPPTLIALVDLILTQTLDNKRFLWHLLLNFSLGKIYVISLLYTLNCINEYRLFQSSRAQEIFTAGNSNYNMHSLVHISTEVSTHVSPAREAEDGRNHKVKGSLE</sequence>
<feature type="transmembrane region" description="Helical" evidence="1">
    <location>
        <begin position="72"/>
        <end position="96"/>
    </location>
</feature>
<dbReference type="PANTHER" id="PTHR40465:SF1">
    <property type="entry name" value="DUF6534 DOMAIN-CONTAINING PROTEIN"/>
    <property type="match status" value="1"/>
</dbReference>
<evidence type="ECO:0000256" key="1">
    <source>
        <dbReference type="SAM" id="Phobius"/>
    </source>
</evidence>
<feature type="transmembrane region" description="Helical" evidence="1">
    <location>
        <begin position="184"/>
        <end position="206"/>
    </location>
</feature>
<feature type="transmembrane region" description="Helical" evidence="1">
    <location>
        <begin position="227"/>
        <end position="247"/>
    </location>
</feature>
<reference evidence="3" key="1">
    <citation type="submission" date="2023-03" db="EMBL/GenBank/DDBJ databases">
        <title>Massive genome expansion in bonnet fungi (Mycena s.s.) driven by repeated elements and novel gene families across ecological guilds.</title>
        <authorList>
            <consortium name="Lawrence Berkeley National Laboratory"/>
            <person name="Harder C.B."/>
            <person name="Miyauchi S."/>
            <person name="Viragh M."/>
            <person name="Kuo A."/>
            <person name="Thoen E."/>
            <person name="Andreopoulos B."/>
            <person name="Lu D."/>
            <person name="Skrede I."/>
            <person name="Drula E."/>
            <person name="Henrissat B."/>
            <person name="Morin E."/>
            <person name="Kohler A."/>
            <person name="Barry K."/>
            <person name="LaButti K."/>
            <person name="Morin E."/>
            <person name="Salamov A."/>
            <person name="Lipzen A."/>
            <person name="Mereny Z."/>
            <person name="Hegedus B."/>
            <person name="Baldrian P."/>
            <person name="Stursova M."/>
            <person name="Weitz H."/>
            <person name="Taylor A."/>
            <person name="Grigoriev I.V."/>
            <person name="Nagy L.G."/>
            <person name="Martin F."/>
            <person name="Kauserud H."/>
        </authorList>
    </citation>
    <scope>NUCLEOTIDE SEQUENCE</scope>
    <source>
        <strain evidence="3">9284</strain>
    </source>
</reference>
<dbReference type="PANTHER" id="PTHR40465">
    <property type="entry name" value="CHROMOSOME 1, WHOLE GENOME SHOTGUN SEQUENCE"/>
    <property type="match status" value="1"/>
</dbReference>
<keyword evidence="4" id="KW-1185">Reference proteome</keyword>
<dbReference type="Pfam" id="PF20152">
    <property type="entry name" value="DUF6534"/>
    <property type="match status" value="1"/>
</dbReference>
<protein>
    <recommendedName>
        <fullName evidence="2">DUF6534 domain-containing protein</fullName>
    </recommendedName>
</protein>
<comment type="caution">
    <text evidence="3">The sequence shown here is derived from an EMBL/GenBank/DDBJ whole genome shotgun (WGS) entry which is preliminary data.</text>
</comment>
<proteinExistence type="predicted"/>
<gene>
    <name evidence="3" type="ORF">FB45DRAFT_378374</name>
</gene>
<dbReference type="EMBL" id="JARKIF010000043">
    <property type="protein sequence ID" value="KAJ7608654.1"/>
    <property type="molecule type" value="Genomic_DNA"/>
</dbReference>
<evidence type="ECO:0000259" key="2">
    <source>
        <dbReference type="Pfam" id="PF20152"/>
    </source>
</evidence>
<feature type="domain" description="DUF6534" evidence="2">
    <location>
        <begin position="193"/>
        <end position="276"/>
    </location>
</feature>